<keyword evidence="4" id="KW-0326">Glycosidase</keyword>
<protein>
    <submittedName>
        <fullName evidence="9">Related to endo-1,6-beta-d-glucanase</fullName>
    </submittedName>
</protein>
<dbReference type="InterPro" id="IPR001139">
    <property type="entry name" value="Glyco_hydro_30"/>
</dbReference>
<comment type="similarity">
    <text evidence="1 4">Belongs to the glycosyl hydrolase 30 family.</text>
</comment>
<evidence type="ECO:0000256" key="4">
    <source>
        <dbReference type="RuleBase" id="RU361188"/>
    </source>
</evidence>
<evidence type="ECO:0000256" key="5">
    <source>
        <dbReference type="SAM" id="MobiDB-lite"/>
    </source>
</evidence>
<dbReference type="Pfam" id="PF02055">
    <property type="entry name" value="Glyco_hydro_30"/>
    <property type="match status" value="1"/>
</dbReference>
<keyword evidence="10" id="KW-1185">Reference proteome</keyword>
<name>A0A0F7S0B4_9BASI</name>
<dbReference type="InterPro" id="IPR033453">
    <property type="entry name" value="Glyco_hydro_30_TIM-barrel"/>
</dbReference>
<organism evidence="8 10">
    <name type="scientific">Sporisorium scitamineum</name>
    <dbReference type="NCBI Taxonomy" id="49012"/>
    <lineage>
        <taxon>Eukaryota</taxon>
        <taxon>Fungi</taxon>
        <taxon>Dikarya</taxon>
        <taxon>Basidiomycota</taxon>
        <taxon>Ustilaginomycotina</taxon>
        <taxon>Ustilaginomycetes</taxon>
        <taxon>Ustilaginales</taxon>
        <taxon>Ustilaginaceae</taxon>
        <taxon>Sporisorium</taxon>
    </lineage>
</organism>
<dbReference type="SUPFAM" id="SSF51445">
    <property type="entry name" value="(Trans)glycosidases"/>
    <property type="match status" value="1"/>
</dbReference>
<dbReference type="InterPro" id="IPR017853">
    <property type="entry name" value="GH"/>
</dbReference>
<dbReference type="AlphaFoldDB" id="A0A0F7S0B4"/>
<proteinExistence type="inferred from homology"/>
<keyword evidence="3 4" id="KW-0378">Hydrolase</keyword>
<sequence length="609" mass="65523">MSTMYSTHGGGDGGGHHAQQASGESFSHDAKPELPTSHPHRSPHKNKAAAWWASLTRRAKIVYIALLVILLLALILGLALGLTLGRAKEDPNPASDYVPSTISGNRTSLLQQGYWHTSPQYGTNFNWTGADPQLGNFRADSQGVDIVINTTSQFQQIDGFGGAMTDSSAFLLNRMKGRESGLYNRVMDFVFNNATGVGVTRVSMGASDFSVGQEYSYISSPPAFARASQQLNDPTSLLTDFSLDNTQSTLYTIPVLQDALQRNPNLKIILSPWSPPAFIKSNNTMNGGTLRAGFIDVLAQYYARTARAWSAAGVRPWAMTLQNEPSNLAAYPSMGMDASTQVELAVALKRELARGGLGGVQVWAHDDNWSGWQSAADVVNGNASAVDAVAFHCYRGSPGQVAQFEGALRNGVRKDVHMTECTGTGNPADRWAGIQGWLGNVYWPVSMQNSRSIVQWNLALDSGYGPRLKTSYCDSCTGSLTLSSQTNPADPYVTYNDQLYLTSHFSAASTDLTNVGGGQAVRVAAEQGQLYSLKRDDWQCLNWLAYAAPLNAGGLQQASSANGAQAERRVGLVVANTCEVTKNVVISSDGRRSTLPVKQGLTSFVWTAP</sequence>
<evidence type="ECO:0000256" key="2">
    <source>
        <dbReference type="ARBA" id="ARBA00022729"/>
    </source>
</evidence>
<dbReference type="OrthoDB" id="2160638at2759"/>
<dbReference type="STRING" id="49012.A0A0F7S0B4"/>
<keyword evidence="6" id="KW-0812">Transmembrane</keyword>
<dbReference type="GO" id="GO:0016020">
    <property type="term" value="C:membrane"/>
    <property type="evidence" value="ECO:0007669"/>
    <property type="project" value="GOC"/>
</dbReference>
<dbReference type="GO" id="GO:0004348">
    <property type="term" value="F:glucosylceramidase activity"/>
    <property type="evidence" value="ECO:0007669"/>
    <property type="project" value="InterPro"/>
</dbReference>
<dbReference type="Gene3D" id="3.20.20.80">
    <property type="entry name" value="Glycosidases"/>
    <property type="match status" value="1"/>
</dbReference>
<accession>A0A0F7S0B4</accession>
<evidence type="ECO:0000256" key="6">
    <source>
        <dbReference type="SAM" id="Phobius"/>
    </source>
</evidence>
<dbReference type="EMBL" id="LK056655">
    <property type="protein sequence ID" value="CDU22261.1"/>
    <property type="molecule type" value="Genomic_DNA"/>
</dbReference>
<dbReference type="GO" id="GO:0006680">
    <property type="term" value="P:glucosylceramide catabolic process"/>
    <property type="evidence" value="ECO:0007669"/>
    <property type="project" value="TreeGrafter"/>
</dbReference>
<evidence type="ECO:0000313" key="10">
    <source>
        <dbReference type="Proteomes" id="UP000242770"/>
    </source>
</evidence>
<dbReference type="Proteomes" id="UP000242770">
    <property type="component" value="Unassembled WGS sequence"/>
</dbReference>
<evidence type="ECO:0000313" key="8">
    <source>
        <dbReference type="EMBL" id="CDS00372.1"/>
    </source>
</evidence>
<dbReference type="EMBL" id="CCFA01002489">
    <property type="protein sequence ID" value="CDS00372.1"/>
    <property type="molecule type" value="Genomic_DNA"/>
</dbReference>
<dbReference type="PANTHER" id="PTHR11069">
    <property type="entry name" value="GLUCOSYLCERAMIDASE"/>
    <property type="match status" value="1"/>
</dbReference>
<evidence type="ECO:0000259" key="7">
    <source>
        <dbReference type="Pfam" id="PF02055"/>
    </source>
</evidence>
<evidence type="ECO:0000313" key="9">
    <source>
        <dbReference type="EMBL" id="CDU22261.1"/>
    </source>
</evidence>
<dbReference type="FunFam" id="3.20.20.80:FF:000412">
    <property type="entry name" value="Uncharacterized protein"/>
    <property type="match status" value="1"/>
</dbReference>
<keyword evidence="2" id="KW-0732">Signal</keyword>
<keyword evidence="6" id="KW-1133">Transmembrane helix</keyword>
<feature type="domain" description="Glycosyl hydrolase family 30 TIM-barrel" evidence="7">
    <location>
        <begin position="157"/>
        <end position="400"/>
    </location>
</feature>
<feature type="transmembrane region" description="Helical" evidence="6">
    <location>
        <begin position="61"/>
        <end position="84"/>
    </location>
</feature>
<reference evidence="9" key="1">
    <citation type="submission" date="2014-06" db="EMBL/GenBank/DDBJ databases">
        <authorList>
            <person name="Ju J."/>
            <person name="Zhang J."/>
        </authorList>
    </citation>
    <scope>NUCLEOTIDE SEQUENCE</scope>
    <source>
        <strain evidence="9">SscI8</strain>
    </source>
</reference>
<gene>
    <name evidence="8" type="primary">SSCI41720.1</name>
    <name evidence="9" type="ORF">SPSC_00891</name>
</gene>
<evidence type="ECO:0000256" key="1">
    <source>
        <dbReference type="ARBA" id="ARBA00005382"/>
    </source>
</evidence>
<feature type="region of interest" description="Disordered" evidence="5">
    <location>
        <begin position="1"/>
        <end position="44"/>
    </location>
</feature>
<keyword evidence="6" id="KW-0472">Membrane</keyword>
<evidence type="ECO:0000256" key="3">
    <source>
        <dbReference type="ARBA" id="ARBA00022801"/>
    </source>
</evidence>
<dbReference type="PANTHER" id="PTHR11069:SF23">
    <property type="entry name" value="LYSOSOMAL ACID GLUCOSYLCERAMIDASE"/>
    <property type="match status" value="1"/>
</dbReference>
<reference evidence="8" key="2">
    <citation type="submission" date="2014-06" db="EMBL/GenBank/DDBJ databases">
        <authorList>
            <person name="Berkman J.Paul."/>
        </authorList>
    </citation>
    <scope>NUCLEOTIDE SEQUENCE [LARGE SCALE GENOMIC DNA]</scope>
</reference>
<reference evidence="10" key="3">
    <citation type="submission" date="2014-06" db="EMBL/GenBank/DDBJ databases">
        <authorList>
            <person name="Berkman P.J."/>
        </authorList>
    </citation>
    <scope>NUCLEOTIDE SEQUENCE [LARGE SCALE GENOMIC DNA]</scope>
</reference>